<accession>A0A1G4J5C4</accession>
<keyword evidence="5" id="KW-0378">Hydrolase</keyword>
<evidence type="ECO:0000256" key="1">
    <source>
        <dbReference type="ARBA" id="ARBA00000382"/>
    </source>
</evidence>
<dbReference type="AlphaFoldDB" id="A0A1G4J5C4"/>
<evidence type="ECO:0000256" key="8">
    <source>
        <dbReference type="SAM" id="MobiDB-lite"/>
    </source>
</evidence>
<keyword evidence="7" id="KW-0961">Cell wall biogenesis/degradation</keyword>
<dbReference type="PANTHER" id="PTHR31737">
    <property type="entry name" value="PROTEIN TOS1"/>
    <property type="match status" value="1"/>
</dbReference>
<dbReference type="GO" id="GO:0071555">
    <property type="term" value="P:cell wall organization"/>
    <property type="evidence" value="ECO:0007669"/>
    <property type="project" value="UniProtKB-KW"/>
</dbReference>
<dbReference type="GO" id="GO:0042973">
    <property type="term" value="F:glucan endo-1,3-beta-D-glucosidase activity"/>
    <property type="evidence" value="ECO:0007669"/>
    <property type="project" value="UniProtKB-EC"/>
</dbReference>
<dbReference type="Pfam" id="PF10290">
    <property type="entry name" value="YJL171C_Tos1_N"/>
    <property type="match status" value="1"/>
</dbReference>
<dbReference type="PANTHER" id="PTHR31737:SF2">
    <property type="entry name" value="PROTEIN TOS1"/>
    <property type="match status" value="1"/>
</dbReference>
<feature type="domain" description="Cell wall protein YJL171C/Tos1 N-terminal" evidence="11">
    <location>
        <begin position="36"/>
        <end position="98"/>
    </location>
</feature>
<evidence type="ECO:0000256" key="5">
    <source>
        <dbReference type="ARBA" id="ARBA00022801"/>
    </source>
</evidence>
<dbReference type="OrthoDB" id="118256at2759"/>
<evidence type="ECO:0000256" key="9">
    <source>
        <dbReference type="SAM" id="SignalP"/>
    </source>
</evidence>
<feature type="chain" id="PRO_5009235872" description="glucan endo-1,3-beta-D-glucosidase" evidence="9">
    <location>
        <begin position="22"/>
        <end position="463"/>
    </location>
</feature>
<evidence type="ECO:0000259" key="10">
    <source>
        <dbReference type="Pfam" id="PF10287"/>
    </source>
</evidence>
<keyword evidence="13" id="KW-1185">Reference proteome</keyword>
<protein>
    <recommendedName>
        <fullName evidence="3">glucan endo-1,3-beta-D-glucosidase</fullName>
        <ecNumber evidence="3">3.2.1.39</ecNumber>
    </recommendedName>
</protein>
<evidence type="ECO:0000313" key="13">
    <source>
        <dbReference type="Proteomes" id="UP000190274"/>
    </source>
</evidence>
<organism evidence="12 13">
    <name type="scientific">Lachancea dasiensis</name>
    <dbReference type="NCBI Taxonomy" id="1072105"/>
    <lineage>
        <taxon>Eukaryota</taxon>
        <taxon>Fungi</taxon>
        <taxon>Dikarya</taxon>
        <taxon>Ascomycota</taxon>
        <taxon>Saccharomycotina</taxon>
        <taxon>Saccharomycetes</taxon>
        <taxon>Saccharomycetales</taxon>
        <taxon>Saccharomycetaceae</taxon>
        <taxon>Lachancea</taxon>
    </lineage>
</organism>
<dbReference type="GO" id="GO:0009277">
    <property type="term" value="C:fungal-type cell wall"/>
    <property type="evidence" value="ECO:0007669"/>
    <property type="project" value="EnsemblFungi"/>
</dbReference>
<dbReference type="Proteomes" id="UP000190274">
    <property type="component" value="Chromosome D"/>
</dbReference>
<feature type="signal peptide" evidence="9">
    <location>
        <begin position="1"/>
        <end position="21"/>
    </location>
</feature>
<comment type="catalytic activity">
    <reaction evidence="1">
        <text>Hydrolysis of (1-&gt;3)-beta-D-glucosidic linkages in (1-&gt;3)-beta-D-glucans.</text>
        <dbReference type="EC" id="3.2.1.39"/>
    </reaction>
</comment>
<evidence type="ECO:0000259" key="11">
    <source>
        <dbReference type="Pfam" id="PF10290"/>
    </source>
</evidence>
<dbReference type="Pfam" id="PF10287">
    <property type="entry name" value="YJL171C_Tos1_C"/>
    <property type="match status" value="1"/>
</dbReference>
<name>A0A1G4J5C4_9SACH</name>
<feature type="region of interest" description="Disordered" evidence="8">
    <location>
        <begin position="161"/>
        <end position="221"/>
    </location>
</feature>
<gene>
    <name evidence="12" type="ORF">LADA_0D05204G</name>
</gene>
<evidence type="ECO:0000256" key="2">
    <source>
        <dbReference type="ARBA" id="ARBA00006055"/>
    </source>
</evidence>
<feature type="compositionally biased region" description="Low complexity" evidence="8">
    <location>
        <begin position="161"/>
        <end position="218"/>
    </location>
</feature>
<comment type="similarity">
    <text evidence="2">Belongs to the PGA52 family.</text>
</comment>
<keyword evidence="6" id="KW-0326">Glycosidase</keyword>
<sequence>MKFISQACAAALLSLAPLVAASCDYVGGNYYCSETDAVIYQNVGYSGSYQDVTSMDESSCSCSQESVSFEGSMSPLNEELSVHFRGPLELLQFGVYYPSSGNSLKKREDCDVATRHHDHKRDVAVAIVHVTSTMYVDGNGDPVASTNPSATAIYTTSSTLAPASTTTSATADDEASTSVSSSAAASSEGSSSSASVSSGSSASTSSSSASTSSTSSSGTGSGWNRVSYYTPGSANNLTFMNHQGGTAGSGTWSSCFGNSISYCAADGVSGAGSPQALDQVTVPSNKEYMIFSGVKCSDTSSGSCGYYRDDIPAYHGFGGDTKMFVFEFSMPHDDSSSYNGDMPAIWMLNAKIPRTLQYGNSDCSCWGTGCGELDLFEILSSGSEKLITHLHDGQGDNGNSQGGGGTQDYFERPTSGTLKAAVIFDGSDQTLHVVKVDGDFSSTLSASTVNKWLKESASVANLS</sequence>
<proteinExistence type="inferred from homology"/>
<evidence type="ECO:0000256" key="4">
    <source>
        <dbReference type="ARBA" id="ARBA00022729"/>
    </source>
</evidence>
<evidence type="ECO:0000256" key="7">
    <source>
        <dbReference type="ARBA" id="ARBA00023316"/>
    </source>
</evidence>
<dbReference type="EC" id="3.2.1.39" evidence="3"/>
<feature type="domain" description="Cell wall protein YJL171C/Tos1 C-terminal" evidence="10">
    <location>
        <begin position="222"/>
        <end position="452"/>
    </location>
</feature>
<evidence type="ECO:0000256" key="3">
    <source>
        <dbReference type="ARBA" id="ARBA00012780"/>
    </source>
</evidence>
<dbReference type="InterPro" id="IPR018807">
    <property type="entry name" value="YJL171C/Tos1_N"/>
</dbReference>
<keyword evidence="4 9" id="KW-0732">Signal</keyword>
<evidence type="ECO:0000256" key="6">
    <source>
        <dbReference type="ARBA" id="ARBA00023295"/>
    </source>
</evidence>
<dbReference type="EMBL" id="LT598454">
    <property type="protein sequence ID" value="SCU85008.1"/>
    <property type="molecule type" value="Genomic_DNA"/>
</dbReference>
<dbReference type="STRING" id="1266660.A0A1G4J5C4"/>
<dbReference type="InterPro" id="IPR018805">
    <property type="entry name" value="YJL171C/Tos1_C"/>
</dbReference>
<reference evidence="12 13" key="1">
    <citation type="submission" date="2016-03" db="EMBL/GenBank/DDBJ databases">
        <authorList>
            <person name="Devillers H."/>
        </authorList>
    </citation>
    <scope>NUCLEOTIDE SEQUENCE [LARGE SCALE GENOMIC DNA]</scope>
    <source>
        <strain evidence="12">CBS 10888</strain>
    </source>
</reference>
<dbReference type="PROSITE" id="PS51257">
    <property type="entry name" value="PROKAR_LIPOPROTEIN"/>
    <property type="match status" value="1"/>
</dbReference>
<evidence type="ECO:0000313" key="12">
    <source>
        <dbReference type="EMBL" id="SCU85008.1"/>
    </source>
</evidence>